<sequence length="620" mass="65910">MSRQATVRLTMAQALVRHLAALRVAEEDGTLVPYVGGVWAIFGHGNVAGLGEALAQTRDALPVYRAHNEQAMAHAAIAYGKAHFRRRIMAATSSIGPGATNMVTAAALAHAGRLPVLLLPGDTFASRAPDPVLQQLESFAEGDATANDAFRPVSRYFDRIVRPEQILTALPRAIQVLTDPAQCGPVTLALPQDVQTLAFDCPEDFLQPEPIRIRRPQPDPVELARAIDALRRARRPLIVAGGGVLYSLAGPTLADFAERHGVPVAESQAGKGALSWQHPLNLGAIGVTGSPAANAAAAQADLIVGVGTRLQDFTTGSHSLFGQARLLSINVQPFDAHKRGGQALVADARDALDRLGAALADWRADAGWTGQARALAREWNARVDTLTTAAPEGLPYDAHVIGAVRDSAADSPGGDIVVCAAGTPPAELHKLWRSGRPGNYHMDYGYSCMGYEIAGGLGVKLARPEREVIVMVGDGSYLMMNSEIATAVMLGKKLIIVVLDNRGFGCINRLQRACGGENYNNLLEHCVPEGGEPVRIDFAAHAASLGADAVHVDGLNGLRAAMLRARAGRRTSVIVIDTTPEQTTPDGGWWWEVAVPEVSPRVDVGAAYQAYRQNKTLQRV</sequence>
<dbReference type="InterPro" id="IPR011766">
    <property type="entry name" value="TPP_enzyme_TPP-bd"/>
</dbReference>
<dbReference type="Pfam" id="PF00205">
    <property type="entry name" value="TPP_enzyme_M"/>
    <property type="match status" value="1"/>
</dbReference>
<dbReference type="SUPFAM" id="SSF52467">
    <property type="entry name" value="DHS-like NAD/FAD-binding domain"/>
    <property type="match status" value="1"/>
</dbReference>
<gene>
    <name evidence="7" type="primary">iolD</name>
    <name evidence="7" type="ordered locus">RSPO_c02118</name>
</gene>
<dbReference type="PANTHER" id="PTHR18968:SF9">
    <property type="entry name" value="3D-(3,5_4)-TRIHYDROXYCYCLOHEXANE-1,2-DIONE HYDROLASE"/>
    <property type="match status" value="1"/>
</dbReference>
<dbReference type="KEGG" id="rsn:RSPO_c02118"/>
<dbReference type="AlphaFoldDB" id="F6G261"/>
<dbReference type="PATRIC" id="fig|1031711.3.peg.2063"/>
<dbReference type="GO" id="GO:0000287">
    <property type="term" value="F:magnesium ion binding"/>
    <property type="evidence" value="ECO:0007669"/>
    <property type="project" value="InterPro"/>
</dbReference>
<dbReference type="GO" id="GO:0019310">
    <property type="term" value="P:inositol catabolic process"/>
    <property type="evidence" value="ECO:0007669"/>
    <property type="project" value="InterPro"/>
</dbReference>
<dbReference type="GO" id="GO:0009099">
    <property type="term" value="P:L-valine biosynthetic process"/>
    <property type="evidence" value="ECO:0007669"/>
    <property type="project" value="TreeGrafter"/>
</dbReference>
<dbReference type="Gene3D" id="3.40.50.1220">
    <property type="entry name" value="TPP-binding domain"/>
    <property type="match status" value="1"/>
</dbReference>
<dbReference type="PANTHER" id="PTHR18968">
    <property type="entry name" value="THIAMINE PYROPHOSPHATE ENZYMES"/>
    <property type="match status" value="1"/>
</dbReference>
<dbReference type="EMBL" id="CP002819">
    <property type="protein sequence ID" value="AEG69416.1"/>
    <property type="molecule type" value="Genomic_DNA"/>
</dbReference>
<dbReference type="Gene3D" id="3.40.50.970">
    <property type="match status" value="2"/>
</dbReference>
<dbReference type="InterPro" id="IPR029061">
    <property type="entry name" value="THDP-binding"/>
</dbReference>
<dbReference type="InterPro" id="IPR045229">
    <property type="entry name" value="TPP_enz"/>
</dbReference>
<dbReference type="RefSeq" id="WP_014617290.1">
    <property type="nucleotide sequence ID" value="NC_017574.1"/>
</dbReference>
<dbReference type="HOGENOM" id="CLU_013748_6_0_4"/>
<dbReference type="Pfam" id="PF02776">
    <property type="entry name" value="TPP_enzyme_N"/>
    <property type="match status" value="1"/>
</dbReference>
<evidence type="ECO:0000313" key="8">
    <source>
        <dbReference type="Proteomes" id="UP000007953"/>
    </source>
</evidence>
<feature type="domain" description="Thiamine pyrophosphate enzyme central" evidence="4">
    <location>
        <begin position="223"/>
        <end position="355"/>
    </location>
</feature>
<proteinExistence type="inferred from homology"/>
<feature type="domain" description="Thiamine pyrophosphate enzyme TPP-binding" evidence="5">
    <location>
        <begin position="421"/>
        <end position="576"/>
    </location>
</feature>
<dbReference type="InterPro" id="IPR012000">
    <property type="entry name" value="Thiamin_PyroP_enz_cen_dom"/>
</dbReference>
<dbReference type="GO" id="GO:0005948">
    <property type="term" value="C:acetolactate synthase complex"/>
    <property type="evidence" value="ECO:0007669"/>
    <property type="project" value="TreeGrafter"/>
</dbReference>
<evidence type="ECO:0000259" key="5">
    <source>
        <dbReference type="Pfam" id="PF02775"/>
    </source>
</evidence>
<evidence type="ECO:0000259" key="4">
    <source>
        <dbReference type="Pfam" id="PF00205"/>
    </source>
</evidence>
<dbReference type="SUPFAM" id="SSF52518">
    <property type="entry name" value="Thiamin diphosphate-binding fold (THDP-binding)"/>
    <property type="match status" value="2"/>
</dbReference>
<dbReference type="InterPro" id="IPR012001">
    <property type="entry name" value="Thiamin_PyroP_enz_TPP-bd_dom"/>
</dbReference>
<dbReference type="InterPro" id="IPR000399">
    <property type="entry name" value="TPP-bd_CS"/>
</dbReference>
<evidence type="ECO:0000256" key="2">
    <source>
        <dbReference type="ARBA" id="ARBA00023052"/>
    </source>
</evidence>
<dbReference type="GeneID" id="61363968"/>
<reference evidence="7 8" key="1">
    <citation type="journal article" date="2011" name="J. Bacteriol.">
        <title>Complete genome sequence of the plant pathogen Ralstonia solanacearum strain Po82.</title>
        <authorList>
            <person name="Xu J."/>
            <person name="Zheng H.J."/>
            <person name="Liu L."/>
            <person name="Pan Z.C."/>
            <person name="Prior P."/>
            <person name="Tang B."/>
            <person name="Xu J.S."/>
            <person name="Zhang H."/>
            <person name="Tian Q."/>
            <person name="Zhang L.Q."/>
            <person name="Feng J."/>
        </authorList>
    </citation>
    <scope>NUCLEOTIDE SEQUENCE [LARGE SCALE GENOMIC DNA]</scope>
    <source>
        <strain evidence="7 8">Po82</strain>
    </source>
</reference>
<dbReference type="GO" id="GO:0050660">
    <property type="term" value="F:flavin adenine dinucleotide binding"/>
    <property type="evidence" value="ECO:0007669"/>
    <property type="project" value="TreeGrafter"/>
</dbReference>
<evidence type="ECO:0000256" key="3">
    <source>
        <dbReference type="RuleBase" id="RU362132"/>
    </source>
</evidence>
<dbReference type="Pfam" id="PF02775">
    <property type="entry name" value="TPP_enzyme_C"/>
    <property type="match status" value="1"/>
</dbReference>
<evidence type="ECO:0000259" key="6">
    <source>
        <dbReference type="Pfam" id="PF02776"/>
    </source>
</evidence>
<accession>F6G261</accession>
<dbReference type="GO" id="GO:0016823">
    <property type="term" value="F:hydrolase activity, acting on acid carbon-carbon bonds, in ketonic substances"/>
    <property type="evidence" value="ECO:0007669"/>
    <property type="project" value="InterPro"/>
</dbReference>
<dbReference type="PROSITE" id="PS00187">
    <property type="entry name" value="TPP_ENZYMES"/>
    <property type="match status" value="1"/>
</dbReference>
<dbReference type="GO" id="GO:0003984">
    <property type="term" value="F:acetolactate synthase activity"/>
    <property type="evidence" value="ECO:0007669"/>
    <property type="project" value="TreeGrafter"/>
</dbReference>
<dbReference type="eggNOG" id="COG3962">
    <property type="taxonomic scope" value="Bacteria"/>
</dbReference>
<evidence type="ECO:0000313" key="7">
    <source>
        <dbReference type="EMBL" id="AEG69416.1"/>
    </source>
</evidence>
<dbReference type="InterPro" id="IPR029035">
    <property type="entry name" value="DHS-like_NAD/FAD-binding_dom"/>
</dbReference>
<keyword evidence="2 3" id="KW-0786">Thiamine pyrophosphate</keyword>
<feature type="domain" description="Thiamine pyrophosphate enzyme N-terminal TPP-binding" evidence="6">
    <location>
        <begin position="50"/>
        <end position="134"/>
    </location>
</feature>
<dbReference type="InterPro" id="IPR030817">
    <property type="entry name" value="Myo_inos_IolD"/>
</dbReference>
<protein>
    <submittedName>
        <fullName evidence="7">Acetolactate synthase protein</fullName>
    </submittedName>
</protein>
<comment type="similarity">
    <text evidence="1 3">Belongs to the TPP enzyme family.</text>
</comment>
<evidence type="ECO:0000256" key="1">
    <source>
        <dbReference type="ARBA" id="ARBA00007812"/>
    </source>
</evidence>
<dbReference type="Proteomes" id="UP000007953">
    <property type="component" value="Chromosome"/>
</dbReference>
<name>F6G261_RALS8</name>
<dbReference type="NCBIfam" id="TIGR04377">
    <property type="entry name" value="myo_inos_iolD"/>
    <property type="match status" value="1"/>
</dbReference>
<organism evidence="7 8">
    <name type="scientific">Ralstonia solanacearum (strain Po82)</name>
    <dbReference type="NCBI Taxonomy" id="1031711"/>
    <lineage>
        <taxon>Bacteria</taxon>
        <taxon>Pseudomonadati</taxon>
        <taxon>Pseudomonadota</taxon>
        <taxon>Betaproteobacteria</taxon>
        <taxon>Burkholderiales</taxon>
        <taxon>Burkholderiaceae</taxon>
        <taxon>Ralstonia</taxon>
        <taxon>Ralstonia solanacearum species complex</taxon>
    </lineage>
</organism>
<dbReference type="CDD" id="cd07035">
    <property type="entry name" value="TPP_PYR_POX_like"/>
    <property type="match status" value="1"/>
</dbReference>
<dbReference type="GO" id="GO:0009097">
    <property type="term" value="P:isoleucine biosynthetic process"/>
    <property type="evidence" value="ECO:0007669"/>
    <property type="project" value="TreeGrafter"/>
</dbReference>
<dbReference type="GO" id="GO:0030976">
    <property type="term" value="F:thiamine pyrophosphate binding"/>
    <property type="evidence" value="ECO:0007669"/>
    <property type="project" value="InterPro"/>
</dbReference>